<organism evidence="1 2">
    <name type="scientific">Arabis nemorensis</name>
    <dbReference type="NCBI Taxonomy" id="586526"/>
    <lineage>
        <taxon>Eukaryota</taxon>
        <taxon>Viridiplantae</taxon>
        <taxon>Streptophyta</taxon>
        <taxon>Embryophyta</taxon>
        <taxon>Tracheophyta</taxon>
        <taxon>Spermatophyta</taxon>
        <taxon>Magnoliopsida</taxon>
        <taxon>eudicotyledons</taxon>
        <taxon>Gunneridae</taxon>
        <taxon>Pentapetalae</taxon>
        <taxon>rosids</taxon>
        <taxon>malvids</taxon>
        <taxon>Brassicales</taxon>
        <taxon>Brassicaceae</taxon>
        <taxon>Arabideae</taxon>
        <taxon>Arabis</taxon>
    </lineage>
</organism>
<comment type="caution">
    <text evidence="1">The sequence shown here is derived from an EMBL/GenBank/DDBJ whole genome shotgun (WGS) entry which is preliminary data.</text>
</comment>
<name>A0A565BJ85_9BRAS</name>
<keyword evidence="2" id="KW-1185">Reference proteome</keyword>
<evidence type="ECO:0000313" key="2">
    <source>
        <dbReference type="Proteomes" id="UP000489600"/>
    </source>
</evidence>
<proteinExistence type="predicted"/>
<evidence type="ECO:0000313" key="1">
    <source>
        <dbReference type="EMBL" id="VVB01706.1"/>
    </source>
</evidence>
<dbReference type="AlphaFoldDB" id="A0A565BJ85"/>
<dbReference type="EMBL" id="CABITT030000004">
    <property type="protein sequence ID" value="VVB01706.1"/>
    <property type="molecule type" value="Genomic_DNA"/>
</dbReference>
<accession>A0A565BJ85</accession>
<gene>
    <name evidence="1" type="ORF">ANE_LOCUS12150</name>
</gene>
<reference evidence="1" key="1">
    <citation type="submission" date="2019-07" db="EMBL/GenBank/DDBJ databases">
        <authorList>
            <person name="Dittberner H."/>
        </authorList>
    </citation>
    <scope>NUCLEOTIDE SEQUENCE [LARGE SCALE GENOMIC DNA]</scope>
</reference>
<dbReference type="Proteomes" id="UP000489600">
    <property type="component" value="Unassembled WGS sequence"/>
</dbReference>
<dbReference type="OrthoDB" id="1100108at2759"/>
<protein>
    <submittedName>
        <fullName evidence="1">Uncharacterized protein</fullName>
    </submittedName>
</protein>
<sequence>MDDDEEFLRLQEKVLPIQIRPVKPSDYDVCNSELPPRIFVRDYYRISDRVNAYSKPELLAEVATALKGTPELERIHKSQFEKFFEIRVRKVAFSGKIVHNLLCRQLWTAKPHEEV</sequence>